<dbReference type="PANTHER" id="PTHR30386">
    <property type="entry name" value="MEMBRANE FUSION SUBUNIT OF EMRAB-TOLC MULTIDRUG EFFLUX PUMP"/>
    <property type="match status" value="1"/>
</dbReference>
<evidence type="ECO:0000259" key="3">
    <source>
        <dbReference type="Pfam" id="PF25917"/>
    </source>
</evidence>
<evidence type="ECO:0000313" key="5">
    <source>
        <dbReference type="Proteomes" id="UP000232891"/>
    </source>
</evidence>
<gene>
    <name evidence="4" type="ORF">ATI14_1974</name>
</gene>
<evidence type="ECO:0000256" key="1">
    <source>
        <dbReference type="ARBA" id="ARBA00009477"/>
    </source>
</evidence>
<dbReference type="InterPro" id="IPR050739">
    <property type="entry name" value="MFP"/>
</dbReference>
<name>A0ABX4QEM0_PSETO</name>
<dbReference type="PRINTS" id="PR01490">
    <property type="entry name" value="RTXTOXIND"/>
</dbReference>
<protein>
    <submittedName>
        <fullName evidence="4">Membrane fusion protein (Multidrug efflux system)</fullName>
    </submittedName>
</protein>
<comment type="caution">
    <text evidence="4">The sequence shown here is derived from an EMBL/GenBank/DDBJ whole genome shotgun (WGS) entry which is preliminary data.</text>
</comment>
<dbReference type="Proteomes" id="UP000232891">
    <property type="component" value="Unassembled WGS sequence"/>
</dbReference>
<comment type="similarity">
    <text evidence="1">Belongs to the membrane fusion protein (MFP) (TC 8.A.1) family.</text>
</comment>
<dbReference type="EMBL" id="PHHD01000001">
    <property type="protein sequence ID" value="PKA75108.1"/>
    <property type="molecule type" value="Genomic_DNA"/>
</dbReference>
<reference evidence="4 5" key="1">
    <citation type="submission" date="2017-11" db="EMBL/GenBank/DDBJ databases">
        <title>Genome sequencing of a diverse group of Pseudomonas species.</title>
        <authorList>
            <person name="Loper J."/>
        </authorList>
    </citation>
    <scope>NUCLEOTIDE SEQUENCE [LARGE SCALE GENOMIC DNA]</scope>
    <source>
        <strain evidence="4 5">NCPPB 2192</strain>
    </source>
</reference>
<sequence>MSNLNSPPESAPVCAGRKQLVRSALFLAALVVVVLVLVQAFHYWKDGRFIESTDDAYVKADSTVIAPKIGGYISQLLVNDNQAVKAGQLLATIDERDLRNAFDDATASVAAAKAAVAQLDARLVAQASMIRQADASVTAASATLSLSHRNDARRREMAQVGFGSSEQADNASTDTKAQTANLQRLQAAALSARQQVDVLTSSRALALARLDSAQAMRNQAELNLSHTRVVAPADGTVAARTVRVGQFVQPGTQLMALVPLTQVYVLANFKETQLRDVHPGESVRVSVDTFPDHDLAATVDTLAPASGAEFSLLPPDNATGNFTKIVQRIPVKIVFSDTGELAGRLRPGMSVNAAIDTRATDHEQ</sequence>
<evidence type="ECO:0000256" key="2">
    <source>
        <dbReference type="SAM" id="Phobius"/>
    </source>
</evidence>
<dbReference type="SUPFAM" id="SSF111369">
    <property type="entry name" value="HlyD-like secretion proteins"/>
    <property type="match status" value="2"/>
</dbReference>
<proteinExistence type="inferred from homology"/>
<dbReference type="Gene3D" id="2.40.50.100">
    <property type="match status" value="1"/>
</dbReference>
<dbReference type="PANTHER" id="PTHR30386:SF24">
    <property type="entry name" value="MULTIDRUG RESISTANCE EFFLUX PUMP"/>
    <property type="match status" value="1"/>
</dbReference>
<dbReference type="Gene3D" id="1.10.287.470">
    <property type="entry name" value="Helix hairpin bin"/>
    <property type="match status" value="1"/>
</dbReference>
<dbReference type="InterPro" id="IPR058625">
    <property type="entry name" value="MdtA-like_BSH"/>
</dbReference>
<evidence type="ECO:0000313" key="4">
    <source>
        <dbReference type="EMBL" id="PKA75108.1"/>
    </source>
</evidence>
<keyword evidence="2" id="KW-0472">Membrane</keyword>
<dbReference type="Gene3D" id="2.40.30.170">
    <property type="match status" value="1"/>
</dbReference>
<keyword evidence="5" id="KW-1185">Reference proteome</keyword>
<organism evidence="4 5">
    <name type="scientific">Pseudomonas tolaasii NCPPB 2192</name>
    <dbReference type="NCBI Taxonomy" id="564423"/>
    <lineage>
        <taxon>Bacteria</taxon>
        <taxon>Pseudomonadati</taxon>
        <taxon>Pseudomonadota</taxon>
        <taxon>Gammaproteobacteria</taxon>
        <taxon>Pseudomonadales</taxon>
        <taxon>Pseudomonadaceae</taxon>
        <taxon>Pseudomonas</taxon>
    </lineage>
</organism>
<keyword evidence="2" id="KW-0812">Transmembrane</keyword>
<feature type="transmembrane region" description="Helical" evidence="2">
    <location>
        <begin position="24"/>
        <end position="44"/>
    </location>
</feature>
<accession>A0ABX4QEM0</accession>
<feature type="domain" description="Multidrug resistance protein MdtA-like barrel-sandwich hybrid" evidence="3">
    <location>
        <begin position="65"/>
        <end position="258"/>
    </location>
</feature>
<dbReference type="Pfam" id="PF25917">
    <property type="entry name" value="BSH_RND"/>
    <property type="match status" value="1"/>
</dbReference>
<keyword evidence="2" id="KW-1133">Transmembrane helix</keyword>